<dbReference type="SUPFAM" id="SSF160379">
    <property type="entry name" value="SP0830-like"/>
    <property type="match status" value="1"/>
</dbReference>
<evidence type="ECO:0000313" key="1">
    <source>
        <dbReference type="EMBL" id="GGF39170.1"/>
    </source>
</evidence>
<dbReference type="PANTHER" id="PTHR36439">
    <property type="entry name" value="BLL4334 PROTEIN"/>
    <property type="match status" value="1"/>
</dbReference>
<dbReference type="PANTHER" id="PTHR36439:SF1">
    <property type="entry name" value="DUF1697 DOMAIN-CONTAINING PROTEIN"/>
    <property type="match status" value="1"/>
</dbReference>
<dbReference type="PIRSF" id="PIRSF008502">
    <property type="entry name" value="UCP008502"/>
    <property type="match status" value="1"/>
</dbReference>
<reference evidence="1 2" key="1">
    <citation type="journal article" date="2014" name="Int. J. Syst. Evol. Microbiol.">
        <title>Complete genome sequence of Corynebacterium casei LMG S-19264T (=DSM 44701T), isolated from a smear-ripened cheese.</title>
        <authorList>
            <consortium name="US DOE Joint Genome Institute (JGI-PGF)"/>
            <person name="Walter F."/>
            <person name="Albersmeier A."/>
            <person name="Kalinowski J."/>
            <person name="Ruckert C."/>
        </authorList>
    </citation>
    <scope>NUCLEOTIDE SEQUENCE [LARGE SCALE GENOMIC DNA]</scope>
    <source>
        <strain evidence="1 2">CGMCC 1.12976</strain>
    </source>
</reference>
<keyword evidence="2" id="KW-1185">Reference proteome</keyword>
<evidence type="ECO:0000313" key="2">
    <source>
        <dbReference type="Proteomes" id="UP000598775"/>
    </source>
</evidence>
<dbReference type="Pfam" id="PF08002">
    <property type="entry name" value="DUF1697"/>
    <property type="match status" value="1"/>
</dbReference>
<dbReference type="RefSeq" id="WP_188680673.1">
    <property type="nucleotide sequence ID" value="NZ_BMGP01000007.1"/>
</dbReference>
<dbReference type="Gene3D" id="3.30.70.1280">
    <property type="entry name" value="SP0830-like domains"/>
    <property type="match status" value="1"/>
</dbReference>
<evidence type="ECO:0008006" key="3">
    <source>
        <dbReference type="Google" id="ProtNLM"/>
    </source>
</evidence>
<dbReference type="Proteomes" id="UP000598775">
    <property type="component" value="Unassembled WGS sequence"/>
</dbReference>
<organism evidence="1 2">
    <name type="scientific">Subtercola lobariae</name>
    <dbReference type="NCBI Taxonomy" id="1588641"/>
    <lineage>
        <taxon>Bacteria</taxon>
        <taxon>Bacillati</taxon>
        <taxon>Actinomycetota</taxon>
        <taxon>Actinomycetes</taxon>
        <taxon>Micrococcales</taxon>
        <taxon>Microbacteriaceae</taxon>
        <taxon>Subtercola</taxon>
    </lineage>
</organism>
<gene>
    <name evidence="1" type="ORF">GCM10011399_35050</name>
</gene>
<dbReference type="InterPro" id="IPR012545">
    <property type="entry name" value="DUF1697"/>
</dbReference>
<dbReference type="EMBL" id="BMGP01000007">
    <property type="protein sequence ID" value="GGF39170.1"/>
    <property type="molecule type" value="Genomic_DNA"/>
</dbReference>
<dbReference type="AlphaFoldDB" id="A0A917F082"/>
<proteinExistence type="predicted"/>
<name>A0A917F082_9MICO</name>
<sequence length="188" mass="20010">MPQHVYVGLVRGINVGTANQVGMNDFRGVFETLGYTEVKTLLRSGNVVFSAAHPLTAADVAAIEKRFTQVAEFSAHFVILSGADFLEITDENPLLAVATDPSRLVVAYLPATSDARAALTSTSLTIPDPDSVSPDVLAVGPRAVYVWCPNGISKSTVPPSFWRQLGPAYTARNVNTAAKLAALVRARL</sequence>
<accession>A0A917F082</accession>
<protein>
    <recommendedName>
        <fullName evidence="3">DUF1697 domain-containing protein</fullName>
    </recommendedName>
</protein>
<comment type="caution">
    <text evidence="1">The sequence shown here is derived from an EMBL/GenBank/DDBJ whole genome shotgun (WGS) entry which is preliminary data.</text>
</comment>